<feature type="domain" description="PNPLA" evidence="4">
    <location>
        <begin position="23"/>
        <end position="277"/>
    </location>
</feature>
<dbReference type="Proteomes" id="UP000465866">
    <property type="component" value="Chromosome"/>
</dbReference>
<dbReference type="InterPro" id="IPR016035">
    <property type="entry name" value="Acyl_Trfase/lysoPLipase"/>
</dbReference>
<keyword evidence="3" id="KW-0472">Membrane</keyword>
<comment type="caution">
    <text evidence="2">Lacks conserved residue(s) required for the propagation of feature annotation.</text>
</comment>
<feature type="short sequence motif" description="DGA/G" evidence="2">
    <location>
        <begin position="264"/>
        <end position="266"/>
    </location>
</feature>
<dbReference type="Pfam" id="PF11856">
    <property type="entry name" value="DUF3376"/>
    <property type="match status" value="1"/>
</dbReference>
<organism evidence="5 6">
    <name type="scientific">Mycobacterium cookii</name>
    <dbReference type="NCBI Taxonomy" id="1775"/>
    <lineage>
        <taxon>Bacteria</taxon>
        <taxon>Bacillati</taxon>
        <taxon>Actinomycetota</taxon>
        <taxon>Actinomycetes</taxon>
        <taxon>Mycobacteriales</taxon>
        <taxon>Mycobacteriaceae</taxon>
        <taxon>Mycobacterium</taxon>
    </lineage>
</organism>
<proteinExistence type="predicted"/>
<protein>
    <recommendedName>
        <fullName evidence="4">PNPLA domain-containing protein</fullName>
    </recommendedName>
</protein>
<reference evidence="5 6" key="1">
    <citation type="journal article" date="2019" name="Emerg. Microbes Infect.">
        <title>Comprehensive subspecies identification of 175 nontuberculous mycobacteria species based on 7547 genomic profiles.</title>
        <authorList>
            <person name="Matsumoto Y."/>
            <person name="Kinjo T."/>
            <person name="Motooka D."/>
            <person name="Nabeya D."/>
            <person name="Jung N."/>
            <person name="Uechi K."/>
            <person name="Horii T."/>
            <person name="Iida T."/>
            <person name="Fujita J."/>
            <person name="Nakamura S."/>
        </authorList>
    </citation>
    <scope>NUCLEOTIDE SEQUENCE [LARGE SCALE GENOMIC DNA]</scope>
    <source>
        <strain evidence="5 6">JCM 12404</strain>
    </source>
</reference>
<feature type="transmembrane region" description="Helical" evidence="3">
    <location>
        <begin position="969"/>
        <end position="991"/>
    </location>
</feature>
<keyword evidence="1 2" id="KW-0443">Lipid metabolism</keyword>
<dbReference type="PROSITE" id="PS51635">
    <property type="entry name" value="PNPLA"/>
    <property type="match status" value="1"/>
</dbReference>
<dbReference type="GO" id="GO:0016787">
    <property type="term" value="F:hydrolase activity"/>
    <property type="evidence" value="ECO:0007669"/>
    <property type="project" value="UniProtKB-UniRule"/>
</dbReference>
<accession>A0A7I7KZM3</accession>
<dbReference type="InterPro" id="IPR024282">
    <property type="entry name" value="DUF3376"/>
</dbReference>
<evidence type="ECO:0000256" key="3">
    <source>
        <dbReference type="SAM" id="Phobius"/>
    </source>
</evidence>
<name>A0A7I7KZM3_9MYCO</name>
<feature type="short sequence motif" description="GXSXG" evidence="2">
    <location>
        <begin position="88"/>
        <end position="92"/>
    </location>
</feature>
<dbReference type="KEGG" id="mcoo:MCOO_32690"/>
<keyword evidence="2" id="KW-0378">Hydrolase</keyword>
<dbReference type="InterPro" id="IPR002641">
    <property type="entry name" value="PNPLA_dom"/>
</dbReference>
<keyword evidence="2" id="KW-0442">Lipid degradation</keyword>
<evidence type="ECO:0000313" key="5">
    <source>
        <dbReference type="EMBL" id="BBX47254.1"/>
    </source>
</evidence>
<keyword evidence="3" id="KW-0812">Transmembrane</keyword>
<dbReference type="EMBL" id="AP022569">
    <property type="protein sequence ID" value="BBX47254.1"/>
    <property type="molecule type" value="Genomic_DNA"/>
</dbReference>
<dbReference type="InterPro" id="IPR019894">
    <property type="entry name" value="Patatin-related_protein"/>
</dbReference>
<keyword evidence="3" id="KW-1133">Transmembrane helix</keyword>
<dbReference type="GO" id="GO:0016042">
    <property type="term" value="P:lipid catabolic process"/>
    <property type="evidence" value="ECO:0007669"/>
    <property type="project" value="UniProtKB-UniRule"/>
</dbReference>
<gene>
    <name evidence="5" type="ORF">MCOO_32690</name>
</gene>
<dbReference type="Gene3D" id="3.40.1090.10">
    <property type="entry name" value="Cytosolic phospholipase A2 catalytic domain"/>
    <property type="match status" value="1"/>
</dbReference>
<evidence type="ECO:0000256" key="2">
    <source>
        <dbReference type="PROSITE-ProRule" id="PRU01161"/>
    </source>
</evidence>
<evidence type="ECO:0000313" key="6">
    <source>
        <dbReference type="Proteomes" id="UP000465866"/>
    </source>
</evidence>
<keyword evidence="6" id="KW-1185">Reference proteome</keyword>
<dbReference type="SUPFAM" id="SSF52151">
    <property type="entry name" value="FabD/lysophospholipase-like"/>
    <property type="match status" value="1"/>
</dbReference>
<feature type="active site" description="Proton acceptor" evidence="2">
    <location>
        <position position="264"/>
    </location>
</feature>
<evidence type="ECO:0000256" key="1">
    <source>
        <dbReference type="ARBA" id="ARBA00023098"/>
    </source>
</evidence>
<dbReference type="RefSeq" id="WP_163777723.1">
    <property type="nucleotide sequence ID" value="NZ_AP022569.1"/>
</dbReference>
<dbReference type="NCBIfam" id="TIGR03607">
    <property type="entry name" value="patatin-like protein"/>
    <property type="match status" value="1"/>
</dbReference>
<dbReference type="Pfam" id="PF01734">
    <property type="entry name" value="Patatin"/>
    <property type="match status" value="1"/>
</dbReference>
<sequence length="1010" mass="107290">MNAPQPADSDDCSQPAVELRLAVAFTGGVSLAVWMGGMAREMNLLVAASRSRRERVADTSAQGGKVRELYADLLTLLNVDVGIDVISGTSAGGINAVILGLANVQGFDLDGLRELWFKEGALGTLLRDPSDKNPASLLYGDNVLLKGLREGLDALASRWPKNSAPEKDPTRVFITTTLLTGKASTFTDEYGTLISDTDHHGLFSFTSAQLTAKNVAALALAARCSASFPLAFEPGFIPIGTDGGNSHPNMADFAGIKSAQFAADGGLLANRPLGPALQAVFDRPANREVRRVLAFVVPTVSSGAQPSSPPTLADAPDLAGALAADVGAVLAQTISGDLTSIAAHNQRVRARSDARQQLALLGTQMQLLVPTKPRLGELFYRRYRECRAASIARAASDDVMTRMTTGQGAPDDRQVGLGTDADEALKAANAEAENVLASELPEVGRYDQMNAAGREALDEGRATVLALLTRTYQLLPSAEGKRALGRLRARVSDAMPQRAAPTREDAASDTVPGLDTLRTEAASAAAGLLGADMATTRQPWQDLATVVIDLRGLLPQRDASAPAPDSTPVSAGEYVWDVIDYLAGSPGDSADLVAARLFDLHVARYALQPDEVLADQALELVQMSSDTRTNLDPRKLAQEKLTGMALHHFGAFYKASWRANDWMWGRIDGAGWLVHLLLDPRRLRQLASESDDPTSFGKNLRLNLEQIAGGVAPPGIWERAKPAKAAEMEFLTDTTVTLPKSLPLTAMWVAAGIQRLIAGEELMHVVDQIARDKDDGADEDAAGDFVSAYHGAVGNAGGVVPETKVDEVLRACQIPAEKITSETDSRQFAQTVTRAAAVATKMVDLGNTTPVSLRPVLTTARTVTSLAYRVSTVGPAARRPFFAGLFLIALGVLASTSTIHVLDVAGLLAVLVGVLLVAVSNANRITLALAIVTTALGVALATAAYMPLLRDHLFPWLQNDVVPNLARHPAQWAMVVTFVLLPPIWTVVLIIETMIKKSRVRKTAAAGRAR</sequence>
<feature type="transmembrane region" description="Helical" evidence="3">
    <location>
        <begin position="925"/>
        <end position="949"/>
    </location>
</feature>
<evidence type="ECO:0000259" key="4">
    <source>
        <dbReference type="PROSITE" id="PS51635"/>
    </source>
</evidence>
<feature type="transmembrane region" description="Helical" evidence="3">
    <location>
        <begin position="885"/>
        <end position="918"/>
    </location>
</feature>
<dbReference type="AlphaFoldDB" id="A0A7I7KZM3"/>
<feature type="active site" description="Nucleophile" evidence="2">
    <location>
        <position position="90"/>
    </location>
</feature>